<name>A0A8H6KT53_9PEZI</name>
<dbReference type="OrthoDB" id="10684638at2759"/>
<protein>
    <submittedName>
        <fullName evidence="2">Uncharacterized protein</fullName>
    </submittedName>
</protein>
<dbReference type="EMBL" id="WIGM01000154">
    <property type="protein sequence ID" value="KAF6836790.1"/>
    <property type="molecule type" value="Genomic_DNA"/>
</dbReference>
<proteinExistence type="predicted"/>
<sequence>MSFTLHTLSGRTPVPASQAPDEQDFACRCNTLTLPPSTLLLACGETDGEDNGHRVMSVPEAAIETRDGRQMPRSTHQSQDGRAPALGLSNTLSAGYRDNGSSDDGGPARYVRVEALAGVDAISRGLSCRGTRVEHPIRRRLLPTIFPPSRERGGSVPPNIEHIIKIRHAKRRKIDDMRDQAGRRKTSSTTRTQARDICMGNMTLPTSFKLEALPTLPDASTGVPLSGQATTGWGARQVHTLQVHPQRMLTGYSGPTGTDCQAWLQNFQSPLDAHRGLPPLAPFPLRPLVHVPMLVSDFLAAPNDQAPSRPHLLYPAQTRWLRTLMRIFCRLKHGLPRVQCSPLLPSGKHSRVPTLEAQRPLSTRLRRRHARLQITVSVGLKHAGYLMLAGCSGRPLDDCQAPC</sequence>
<gene>
    <name evidence="2" type="ORF">CMUS01_05270</name>
</gene>
<accession>A0A8H6KT53</accession>
<reference evidence="2" key="1">
    <citation type="journal article" date="2020" name="Phytopathology">
        <title>Genome Sequence Resources of Colletotrichum truncatum, C. plurivorum, C. musicola, and C. sojae: Four Species Pathogenic to Soybean (Glycine max).</title>
        <authorList>
            <person name="Rogerio F."/>
            <person name="Boufleur T.R."/>
            <person name="Ciampi-Guillardi M."/>
            <person name="Sukno S.A."/>
            <person name="Thon M.R."/>
            <person name="Massola Junior N.S."/>
            <person name="Baroncelli R."/>
        </authorList>
    </citation>
    <scope>NUCLEOTIDE SEQUENCE</scope>
    <source>
        <strain evidence="2">LFN0074</strain>
    </source>
</reference>
<feature type="region of interest" description="Disordered" evidence="1">
    <location>
        <begin position="65"/>
        <end position="107"/>
    </location>
</feature>
<evidence type="ECO:0000256" key="1">
    <source>
        <dbReference type="SAM" id="MobiDB-lite"/>
    </source>
</evidence>
<feature type="compositionally biased region" description="Basic and acidic residues" evidence="1">
    <location>
        <begin position="173"/>
        <end position="182"/>
    </location>
</feature>
<comment type="caution">
    <text evidence="2">The sequence shown here is derived from an EMBL/GenBank/DDBJ whole genome shotgun (WGS) entry which is preliminary data.</text>
</comment>
<evidence type="ECO:0000313" key="2">
    <source>
        <dbReference type="EMBL" id="KAF6836790.1"/>
    </source>
</evidence>
<dbReference type="Proteomes" id="UP000639643">
    <property type="component" value="Unassembled WGS sequence"/>
</dbReference>
<evidence type="ECO:0000313" key="3">
    <source>
        <dbReference type="Proteomes" id="UP000639643"/>
    </source>
</evidence>
<feature type="region of interest" description="Disordered" evidence="1">
    <location>
        <begin position="171"/>
        <end position="192"/>
    </location>
</feature>
<feature type="compositionally biased region" description="Polar residues" evidence="1">
    <location>
        <begin position="1"/>
        <end position="10"/>
    </location>
</feature>
<feature type="region of interest" description="Disordered" evidence="1">
    <location>
        <begin position="1"/>
        <end position="20"/>
    </location>
</feature>
<organism evidence="2 3">
    <name type="scientific">Colletotrichum musicola</name>
    <dbReference type="NCBI Taxonomy" id="2175873"/>
    <lineage>
        <taxon>Eukaryota</taxon>
        <taxon>Fungi</taxon>
        <taxon>Dikarya</taxon>
        <taxon>Ascomycota</taxon>
        <taxon>Pezizomycotina</taxon>
        <taxon>Sordariomycetes</taxon>
        <taxon>Hypocreomycetidae</taxon>
        <taxon>Glomerellales</taxon>
        <taxon>Glomerellaceae</taxon>
        <taxon>Colletotrichum</taxon>
        <taxon>Colletotrichum orchidearum species complex</taxon>
    </lineage>
</organism>
<keyword evidence="3" id="KW-1185">Reference proteome</keyword>
<dbReference type="AlphaFoldDB" id="A0A8H6KT53"/>